<dbReference type="Proteomes" id="UP000887575">
    <property type="component" value="Unassembled WGS sequence"/>
</dbReference>
<keyword evidence="1" id="KW-1185">Reference proteome</keyword>
<sequence length="248" mass="28212">MPPKMKLLKKKRRGKMGVFAVPLFEEDNNSAKFGRLFSERGDSSYTQESFDETDCSLARPQSAMSPLAGNSPQNRHSDELTRVLKRGDHSQIRKSLAKEGKSTRNIDQRFLSTLRGLSRGPLKLHNCRRLRKGLTHIISDWSHVSSLTISQTKALNAQVAAVEAFNTALIADSLCDIRQRVNYIVDQIEPILIRGTHLGTLLQFLLRSLRDPQRREDSKSRYRKCIRELNERVRTTMSSLDVPLIDSP</sequence>
<accession>A0AAF3F6Q1</accession>
<evidence type="ECO:0000313" key="2">
    <source>
        <dbReference type="WBParaSite" id="MBELARI_LOCUS2305"/>
    </source>
</evidence>
<dbReference type="WBParaSite" id="MBELARI_LOCUS2305">
    <property type="protein sequence ID" value="MBELARI_LOCUS2305"/>
    <property type="gene ID" value="MBELARI_LOCUS2305"/>
</dbReference>
<name>A0AAF3F6Q1_9BILA</name>
<proteinExistence type="predicted"/>
<reference evidence="2" key="1">
    <citation type="submission" date="2024-02" db="UniProtKB">
        <authorList>
            <consortium name="WormBaseParasite"/>
        </authorList>
    </citation>
    <scope>IDENTIFICATION</scope>
</reference>
<dbReference type="AlphaFoldDB" id="A0AAF3F6Q1"/>
<evidence type="ECO:0000313" key="1">
    <source>
        <dbReference type="Proteomes" id="UP000887575"/>
    </source>
</evidence>
<protein>
    <submittedName>
        <fullName evidence="2">Uncharacterized protein</fullName>
    </submittedName>
</protein>
<organism evidence="1 2">
    <name type="scientific">Mesorhabditis belari</name>
    <dbReference type="NCBI Taxonomy" id="2138241"/>
    <lineage>
        <taxon>Eukaryota</taxon>
        <taxon>Metazoa</taxon>
        <taxon>Ecdysozoa</taxon>
        <taxon>Nematoda</taxon>
        <taxon>Chromadorea</taxon>
        <taxon>Rhabditida</taxon>
        <taxon>Rhabditina</taxon>
        <taxon>Rhabditomorpha</taxon>
        <taxon>Rhabditoidea</taxon>
        <taxon>Rhabditidae</taxon>
        <taxon>Mesorhabditinae</taxon>
        <taxon>Mesorhabditis</taxon>
    </lineage>
</organism>